<feature type="domain" description="Reverse transcriptase/retrotransposon-derived protein RNase H-like" evidence="1">
    <location>
        <begin position="45"/>
        <end position="108"/>
    </location>
</feature>
<dbReference type="Pfam" id="PF17919">
    <property type="entry name" value="RT_RNaseH_2"/>
    <property type="match status" value="1"/>
</dbReference>
<dbReference type="EMBL" id="JBAMMX010000005">
    <property type="protein sequence ID" value="KAK6940359.1"/>
    <property type="molecule type" value="Genomic_DNA"/>
</dbReference>
<dbReference type="PANTHER" id="PTHR33064">
    <property type="entry name" value="POL PROTEIN"/>
    <property type="match status" value="1"/>
</dbReference>
<dbReference type="InterPro" id="IPR051320">
    <property type="entry name" value="Viral_Replic_Matur_Polypro"/>
</dbReference>
<dbReference type="AlphaFoldDB" id="A0AAN8VUF9"/>
<evidence type="ECO:0000259" key="1">
    <source>
        <dbReference type="Pfam" id="PF17919"/>
    </source>
</evidence>
<name>A0AAN8VUF9_9MAGN</name>
<keyword evidence="3" id="KW-1185">Reference proteome</keyword>
<reference evidence="2 3" key="1">
    <citation type="submission" date="2023-12" db="EMBL/GenBank/DDBJ databases">
        <title>A high-quality genome assembly for Dillenia turbinata (Dilleniales).</title>
        <authorList>
            <person name="Chanderbali A."/>
        </authorList>
    </citation>
    <scope>NUCLEOTIDE SEQUENCE [LARGE SCALE GENOMIC DNA]</scope>
    <source>
        <strain evidence="2">LSX21</strain>
        <tissue evidence="2">Leaf</tissue>
    </source>
</reference>
<organism evidence="2 3">
    <name type="scientific">Dillenia turbinata</name>
    <dbReference type="NCBI Taxonomy" id="194707"/>
    <lineage>
        <taxon>Eukaryota</taxon>
        <taxon>Viridiplantae</taxon>
        <taxon>Streptophyta</taxon>
        <taxon>Embryophyta</taxon>
        <taxon>Tracheophyta</taxon>
        <taxon>Spermatophyta</taxon>
        <taxon>Magnoliopsida</taxon>
        <taxon>eudicotyledons</taxon>
        <taxon>Gunneridae</taxon>
        <taxon>Pentapetalae</taxon>
        <taxon>Dilleniales</taxon>
        <taxon>Dilleniaceae</taxon>
        <taxon>Dillenia</taxon>
    </lineage>
</organism>
<proteinExistence type="predicted"/>
<dbReference type="GO" id="GO:0003964">
    <property type="term" value="F:RNA-directed DNA polymerase activity"/>
    <property type="evidence" value="ECO:0007669"/>
    <property type="project" value="UniProtKB-KW"/>
</dbReference>
<gene>
    <name evidence="2" type="ORF">RJ641_029890</name>
</gene>
<keyword evidence="2" id="KW-0808">Transferase</keyword>
<keyword evidence="2" id="KW-0695">RNA-directed DNA polymerase</keyword>
<evidence type="ECO:0000313" key="3">
    <source>
        <dbReference type="Proteomes" id="UP001370490"/>
    </source>
</evidence>
<dbReference type="PANTHER" id="PTHR33064:SF40">
    <property type="entry name" value="REVERSE TRANSCRIPTASE_RETROTRANSPOSON-DERIVED PROTEIN RNASE H-LIKE DOMAIN-CONTAINING PROTEIN"/>
    <property type="match status" value="1"/>
</dbReference>
<dbReference type="InterPro" id="IPR043502">
    <property type="entry name" value="DNA/RNA_pol_sf"/>
</dbReference>
<accession>A0AAN8VUF9</accession>
<dbReference type="SUPFAM" id="SSF56672">
    <property type="entry name" value="DNA/RNA polymerases"/>
    <property type="match status" value="1"/>
</dbReference>
<keyword evidence="2" id="KW-0548">Nucleotidyltransferase</keyword>
<dbReference type="Proteomes" id="UP001370490">
    <property type="component" value="Unassembled WGS sequence"/>
</dbReference>
<protein>
    <submittedName>
        <fullName evidence="2">Reverse transcriptase/retrotransposon-derived protein, RNase H-like domain</fullName>
    </submittedName>
</protein>
<sequence>MRHVARAKFGEIIERVRRSSSKINQGKVKNNQGLKSRSKDGPWEWTIRYKEAFKALKEVVASKLVLRLFNFTLPFEMHTDASDRAIGGVLVQEGHSVAFESRKLKEAE</sequence>
<comment type="caution">
    <text evidence="2">The sequence shown here is derived from an EMBL/GenBank/DDBJ whole genome shotgun (WGS) entry which is preliminary data.</text>
</comment>
<evidence type="ECO:0000313" key="2">
    <source>
        <dbReference type="EMBL" id="KAK6940359.1"/>
    </source>
</evidence>
<dbReference type="InterPro" id="IPR041577">
    <property type="entry name" value="RT_RNaseH_2"/>
</dbReference>